<dbReference type="AlphaFoldDB" id="X6M3L1"/>
<dbReference type="Proteomes" id="UP000023152">
    <property type="component" value="Unassembled WGS sequence"/>
</dbReference>
<dbReference type="SUPFAM" id="SSF50978">
    <property type="entry name" value="WD40 repeat-like"/>
    <property type="match status" value="1"/>
</dbReference>
<name>X6M3L1_RETFI</name>
<dbReference type="EMBL" id="ASPP01025397">
    <property type="protein sequence ID" value="ETO08057.1"/>
    <property type="molecule type" value="Genomic_DNA"/>
</dbReference>
<keyword evidence="3" id="KW-1185">Reference proteome</keyword>
<organism evidence="2 3">
    <name type="scientific">Reticulomyxa filosa</name>
    <dbReference type="NCBI Taxonomy" id="46433"/>
    <lineage>
        <taxon>Eukaryota</taxon>
        <taxon>Sar</taxon>
        <taxon>Rhizaria</taxon>
        <taxon>Retaria</taxon>
        <taxon>Foraminifera</taxon>
        <taxon>Monothalamids</taxon>
        <taxon>Reticulomyxidae</taxon>
        <taxon>Reticulomyxa</taxon>
    </lineage>
</organism>
<comment type="caution">
    <text evidence="2">The sequence shown here is derived from an EMBL/GenBank/DDBJ whole genome shotgun (WGS) entry which is preliminary data.</text>
</comment>
<dbReference type="Gene3D" id="3.30.40.10">
    <property type="entry name" value="Zinc/RING finger domain, C3HC4 (zinc finger)"/>
    <property type="match status" value="1"/>
</dbReference>
<dbReference type="SUPFAM" id="SSF57850">
    <property type="entry name" value="RING/U-box"/>
    <property type="match status" value="1"/>
</dbReference>
<accession>X6M3L1</accession>
<evidence type="ECO:0000313" key="3">
    <source>
        <dbReference type="Proteomes" id="UP000023152"/>
    </source>
</evidence>
<reference evidence="2 3" key="1">
    <citation type="journal article" date="2013" name="Curr. Biol.">
        <title>The Genome of the Foraminiferan Reticulomyxa filosa.</title>
        <authorList>
            <person name="Glockner G."/>
            <person name="Hulsmann N."/>
            <person name="Schleicher M."/>
            <person name="Noegel A.A."/>
            <person name="Eichinger L."/>
            <person name="Gallinger C."/>
            <person name="Pawlowski J."/>
            <person name="Sierra R."/>
            <person name="Euteneuer U."/>
            <person name="Pillet L."/>
            <person name="Moustafa A."/>
            <person name="Platzer M."/>
            <person name="Groth M."/>
            <person name="Szafranski K."/>
            <person name="Schliwa M."/>
        </authorList>
    </citation>
    <scope>NUCLEOTIDE SEQUENCE [LARGE SCALE GENOMIC DNA]</scope>
</reference>
<dbReference type="InterPro" id="IPR036322">
    <property type="entry name" value="WD40_repeat_dom_sf"/>
</dbReference>
<evidence type="ECO:0000256" key="1">
    <source>
        <dbReference type="SAM" id="Coils"/>
    </source>
</evidence>
<feature type="non-terminal residue" evidence="2">
    <location>
        <position position="277"/>
    </location>
</feature>
<proteinExistence type="predicted"/>
<sequence length="277" mass="32442">MLASTVEGDERKLEIVKEFSKFNHCYNKDWFARIYRPNNLLSLTCGICRQIANNAVELHCDEHEEEEQAYLFGEECLENYLKNNNNKCPIQQHDVCKFYKNRTARKQIEHLLAVNCQQSNYIAENQKIMEIHDLGNKSISINEIFSLIKDVGELKEVYSKTKKEIECLKSDIKQLKCQKEINENDDYKKTNMPSTLDFDFFKSNQYICFGLEQNIHIWNVDKNELVKSLETRKPTKCVKFSLCNENVICYSLADQRIFFSNFITGEELGVFKGHNGI</sequence>
<protein>
    <submittedName>
        <fullName evidence="2">Uncharacterized protein</fullName>
    </submittedName>
</protein>
<dbReference type="Gene3D" id="2.130.10.10">
    <property type="entry name" value="YVTN repeat-like/Quinoprotein amine dehydrogenase"/>
    <property type="match status" value="1"/>
</dbReference>
<dbReference type="InterPro" id="IPR015943">
    <property type="entry name" value="WD40/YVTN_repeat-like_dom_sf"/>
</dbReference>
<keyword evidence="1" id="KW-0175">Coiled coil</keyword>
<evidence type="ECO:0000313" key="2">
    <source>
        <dbReference type="EMBL" id="ETO08057.1"/>
    </source>
</evidence>
<dbReference type="InterPro" id="IPR013083">
    <property type="entry name" value="Znf_RING/FYVE/PHD"/>
</dbReference>
<feature type="coiled-coil region" evidence="1">
    <location>
        <begin position="151"/>
        <end position="185"/>
    </location>
</feature>
<gene>
    <name evidence="2" type="ORF">RFI_29333</name>
</gene>